<dbReference type="EMBL" id="BART01024189">
    <property type="protein sequence ID" value="GAH01646.1"/>
    <property type="molecule type" value="Genomic_DNA"/>
</dbReference>
<evidence type="ECO:0000313" key="1">
    <source>
        <dbReference type="EMBL" id="GAH01646.1"/>
    </source>
</evidence>
<organism evidence="1">
    <name type="scientific">marine sediment metagenome</name>
    <dbReference type="NCBI Taxonomy" id="412755"/>
    <lineage>
        <taxon>unclassified sequences</taxon>
        <taxon>metagenomes</taxon>
        <taxon>ecological metagenomes</taxon>
    </lineage>
</organism>
<sequence>RNNRRTSLYKGRVRLEVETGQNVSGLITSPRID</sequence>
<dbReference type="AlphaFoldDB" id="X1C0L6"/>
<name>X1C0L6_9ZZZZ</name>
<protein>
    <submittedName>
        <fullName evidence="1">Uncharacterized protein</fullName>
    </submittedName>
</protein>
<comment type="caution">
    <text evidence="1">The sequence shown here is derived from an EMBL/GenBank/DDBJ whole genome shotgun (WGS) entry which is preliminary data.</text>
</comment>
<proteinExistence type="predicted"/>
<gene>
    <name evidence="1" type="ORF">S01H4_43781</name>
</gene>
<feature type="non-terminal residue" evidence="1">
    <location>
        <position position="1"/>
    </location>
</feature>
<reference evidence="1" key="1">
    <citation type="journal article" date="2014" name="Front. Microbiol.">
        <title>High frequency of phylogenetically diverse reductive dehalogenase-homologous genes in deep subseafloor sedimentary metagenomes.</title>
        <authorList>
            <person name="Kawai M."/>
            <person name="Futagami T."/>
            <person name="Toyoda A."/>
            <person name="Takaki Y."/>
            <person name="Nishi S."/>
            <person name="Hori S."/>
            <person name="Arai W."/>
            <person name="Tsubouchi T."/>
            <person name="Morono Y."/>
            <person name="Uchiyama I."/>
            <person name="Ito T."/>
            <person name="Fujiyama A."/>
            <person name="Inagaki F."/>
            <person name="Takami H."/>
        </authorList>
    </citation>
    <scope>NUCLEOTIDE SEQUENCE</scope>
    <source>
        <strain evidence="1">Expedition CK06-06</strain>
    </source>
</reference>
<accession>X1C0L6</accession>